<proteinExistence type="predicted"/>
<feature type="domain" description="HTH cro/C1-type" evidence="1">
    <location>
        <begin position="8"/>
        <end position="63"/>
    </location>
</feature>
<dbReference type="EMBL" id="CP020773">
    <property type="protein sequence ID" value="ARJ50363.1"/>
    <property type="molecule type" value="Genomic_DNA"/>
</dbReference>
<dbReference type="AlphaFoldDB" id="A0AAC9RN11"/>
<dbReference type="GO" id="GO:0003677">
    <property type="term" value="F:DNA binding"/>
    <property type="evidence" value="ECO:0007669"/>
    <property type="project" value="InterPro"/>
</dbReference>
<gene>
    <name evidence="2" type="ORF">B5P37_03075</name>
</gene>
<dbReference type="REBASE" id="199639">
    <property type="entry name" value="C.Slu700373IP"/>
</dbReference>
<protein>
    <submittedName>
        <fullName evidence="2">Transcriptional regulator</fullName>
    </submittedName>
</protein>
<dbReference type="Gene3D" id="1.10.260.40">
    <property type="entry name" value="lambda repressor-like DNA-binding domains"/>
    <property type="match status" value="1"/>
</dbReference>
<name>A0AAC9RN11_9STAP</name>
<dbReference type="KEGG" id="slz:B5P37_03075"/>
<keyword evidence="3" id="KW-1185">Reference proteome</keyword>
<evidence type="ECO:0000259" key="1">
    <source>
        <dbReference type="Pfam" id="PF13443"/>
    </source>
</evidence>
<dbReference type="RefSeq" id="WP_085236852.1">
    <property type="nucleotide sequence ID" value="NZ_CP020773.1"/>
</dbReference>
<dbReference type="Pfam" id="PF13443">
    <property type="entry name" value="HTH_26"/>
    <property type="match status" value="1"/>
</dbReference>
<sequence length="71" mass="8081">MKINYNGLWKILIDKNMNKKDLSERVGLAPATVSKMGKGEFVAMEVLYRIGKELDADFGDMVSMKINQEEK</sequence>
<organism evidence="2 3">
    <name type="scientific">Staphylococcus lutrae</name>
    <dbReference type="NCBI Taxonomy" id="155085"/>
    <lineage>
        <taxon>Bacteria</taxon>
        <taxon>Bacillati</taxon>
        <taxon>Bacillota</taxon>
        <taxon>Bacilli</taxon>
        <taxon>Bacillales</taxon>
        <taxon>Staphylococcaceae</taxon>
        <taxon>Staphylococcus</taxon>
    </lineage>
</organism>
<reference evidence="2 3" key="1">
    <citation type="submission" date="2017-04" db="EMBL/GenBank/DDBJ databases">
        <authorList>
            <person name="Veseli I.A."/>
            <person name="Tang C."/>
            <person name="Pombert J.-F."/>
        </authorList>
    </citation>
    <scope>NUCLEOTIDE SEQUENCE [LARGE SCALE GENOMIC DNA]</scope>
    <source>
        <strain evidence="2 3">ATCC 700373</strain>
    </source>
</reference>
<evidence type="ECO:0000313" key="2">
    <source>
        <dbReference type="EMBL" id="ARJ50363.1"/>
    </source>
</evidence>
<dbReference type="InterPro" id="IPR010982">
    <property type="entry name" value="Lambda_DNA-bd_dom_sf"/>
</dbReference>
<dbReference type="SUPFAM" id="SSF47413">
    <property type="entry name" value="lambda repressor-like DNA-binding domains"/>
    <property type="match status" value="1"/>
</dbReference>
<dbReference type="InterPro" id="IPR001387">
    <property type="entry name" value="Cro/C1-type_HTH"/>
</dbReference>
<dbReference type="Proteomes" id="UP000242864">
    <property type="component" value="Chromosome"/>
</dbReference>
<evidence type="ECO:0000313" key="3">
    <source>
        <dbReference type="Proteomes" id="UP000242864"/>
    </source>
</evidence>
<accession>A0AAC9RN11</accession>